<reference evidence="10 11" key="1">
    <citation type="submission" date="2018-03" db="EMBL/GenBank/DDBJ databases">
        <title>Genome assembly of novel Miniimonas species PCH200.</title>
        <authorList>
            <person name="Thakur V."/>
            <person name="Kumar V."/>
            <person name="Singh D."/>
        </authorList>
    </citation>
    <scope>NUCLEOTIDE SEQUENCE [LARGE SCALE GENOMIC DNA]</scope>
    <source>
        <strain evidence="10 11">PCH200</strain>
    </source>
</reference>
<evidence type="ECO:0000256" key="3">
    <source>
        <dbReference type="ARBA" id="ARBA00022475"/>
    </source>
</evidence>
<keyword evidence="5 8" id="KW-0812">Transmembrane</keyword>
<dbReference type="CDD" id="cd06261">
    <property type="entry name" value="TM_PBP2"/>
    <property type="match status" value="2"/>
</dbReference>
<dbReference type="RefSeq" id="WP_109228636.1">
    <property type="nucleotide sequence ID" value="NZ_PYHR01000002.1"/>
</dbReference>
<evidence type="ECO:0000256" key="5">
    <source>
        <dbReference type="ARBA" id="ARBA00022692"/>
    </source>
</evidence>
<keyword evidence="7 8" id="KW-0472">Membrane</keyword>
<evidence type="ECO:0000259" key="9">
    <source>
        <dbReference type="PROSITE" id="PS50928"/>
    </source>
</evidence>
<sequence length="579" mass="59627">MRSALTGALRDARRPIRWLALGVLAVLVLLVALPLVGLVRATLGPAGNGAWTDVLASPMSQNLFWIPLRNSLLVGLGTGLLSTVLGAFLAWVVVLSDVPGRKVIGVLSTIPFALPSFAIALAWESVFRNDRVGGAPGLLASLGVPVPDVLSWGAVPVTLTLVAHYFSLSFVVIAAALANVGGDILAAAELTGASRARVAVRIALPAVAPAALSGFLLAFAEGVSNFAVPALLGLPVRFQTLSTRLYGAISTGDTARGYVLSILLVVIAAAVLYLGTRATAGRSFATITGKSTRPRTMTTGPWRWPLAAVAATLVLVTAIVPSIVLAMSTFLRRTNRLDGGLTLHYWTGTSDPGIAQGVRGILRDPTVLNALGGTIALGLAVAAGATLLGLLGAHVLTRLPRARVTAGAISLLSYVPFLIPGVAFGAAFIAQFGAPIGPFPSLYGTFAILVVAGIAASVPFAFQTSKASLAQVSGDLEEAAVLTGASGWRRMVRIVLPLTSRGVVGGGVLVFVTMVRDLSLVVLLVTPATPLLSVMTFRYASEGFTQHANAITLVIAVISVTATLLARRLQGARQSGTTS</sequence>
<evidence type="ECO:0000256" key="8">
    <source>
        <dbReference type="RuleBase" id="RU363032"/>
    </source>
</evidence>
<feature type="transmembrane region" description="Helical" evidence="8">
    <location>
        <begin position="165"/>
        <end position="186"/>
    </location>
</feature>
<evidence type="ECO:0000256" key="7">
    <source>
        <dbReference type="ARBA" id="ARBA00023136"/>
    </source>
</evidence>
<feature type="transmembrane region" description="Helical" evidence="8">
    <location>
        <begin position="304"/>
        <end position="327"/>
    </location>
</feature>
<feature type="domain" description="ABC transmembrane type-1" evidence="9">
    <location>
        <begin position="68"/>
        <end position="275"/>
    </location>
</feature>
<evidence type="ECO:0000256" key="4">
    <source>
        <dbReference type="ARBA" id="ARBA00022519"/>
    </source>
</evidence>
<dbReference type="EMBL" id="PYHR01000002">
    <property type="protein sequence ID" value="PWD50253.1"/>
    <property type="molecule type" value="Genomic_DNA"/>
</dbReference>
<dbReference type="InterPro" id="IPR000515">
    <property type="entry name" value="MetI-like"/>
</dbReference>
<feature type="transmembrane region" description="Helical" evidence="8">
    <location>
        <begin position="198"/>
        <end position="220"/>
    </location>
</feature>
<accession>A0A2U1ZTJ6</accession>
<evidence type="ECO:0000313" key="11">
    <source>
        <dbReference type="Proteomes" id="UP000245166"/>
    </source>
</evidence>
<dbReference type="InterPro" id="IPR035906">
    <property type="entry name" value="MetI-like_sf"/>
</dbReference>
<dbReference type="Gene3D" id="1.10.3720.10">
    <property type="entry name" value="MetI-like"/>
    <property type="match status" value="2"/>
</dbReference>
<dbReference type="Pfam" id="PF00528">
    <property type="entry name" value="BPD_transp_1"/>
    <property type="match status" value="2"/>
</dbReference>
<proteinExistence type="inferred from homology"/>
<dbReference type="PANTHER" id="PTHR43357">
    <property type="entry name" value="INNER MEMBRANE ABC TRANSPORTER PERMEASE PROTEIN YDCV"/>
    <property type="match status" value="1"/>
</dbReference>
<feature type="transmembrane region" description="Helical" evidence="8">
    <location>
        <begin position="442"/>
        <end position="462"/>
    </location>
</feature>
<dbReference type="Proteomes" id="UP000245166">
    <property type="component" value="Unassembled WGS sequence"/>
</dbReference>
<evidence type="ECO:0000256" key="2">
    <source>
        <dbReference type="ARBA" id="ARBA00022448"/>
    </source>
</evidence>
<keyword evidence="4" id="KW-0997">Cell inner membrane</keyword>
<gene>
    <name evidence="10" type="ORF">C8046_05840</name>
</gene>
<keyword evidence="11" id="KW-1185">Reference proteome</keyword>
<feature type="transmembrane region" description="Helical" evidence="8">
    <location>
        <begin position="411"/>
        <end position="430"/>
    </location>
</feature>
<dbReference type="GO" id="GO:0055085">
    <property type="term" value="P:transmembrane transport"/>
    <property type="evidence" value="ECO:0007669"/>
    <property type="project" value="InterPro"/>
</dbReference>
<name>A0A2U1ZTJ6_9MICO</name>
<dbReference type="SUPFAM" id="SSF161098">
    <property type="entry name" value="MetI-like"/>
    <property type="match status" value="2"/>
</dbReference>
<dbReference type="GO" id="GO:0005886">
    <property type="term" value="C:plasma membrane"/>
    <property type="evidence" value="ECO:0007669"/>
    <property type="project" value="UniProtKB-SubCell"/>
</dbReference>
<evidence type="ECO:0000256" key="1">
    <source>
        <dbReference type="ARBA" id="ARBA00004429"/>
    </source>
</evidence>
<keyword evidence="2 8" id="KW-0813">Transport</keyword>
<keyword evidence="6 8" id="KW-1133">Transmembrane helix</keyword>
<protein>
    <submittedName>
        <fullName evidence="10">Iron ABC transporter permease</fullName>
    </submittedName>
</protein>
<comment type="caution">
    <text evidence="10">The sequence shown here is derived from an EMBL/GenBank/DDBJ whole genome shotgun (WGS) entry which is preliminary data.</text>
</comment>
<keyword evidence="3" id="KW-1003">Cell membrane</keyword>
<feature type="transmembrane region" description="Helical" evidence="8">
    <location>
        <begin position="520"/>
        <end position="541"/>
    </location>
</feature>
<dbReference type="PANTHER" id="PTHR43357:SF3">
    <property type="entry name" value="FE(3+)-TRANSPORT SYSTEM PERMEASE PROTEIN FBPB 2"/>
    <property type="match status" value="1"/>
</dbReference>
<feature type="domain" description="ABC transmembrane type-1" evidence="9">
    <location>
        <begin position="371"/>
        <end position="566"/>
    </location>
</feature>
<evidence type="ECO:0000256" key="6">
    <source>
        <dbReference type="ARBA" id="ARBA00022989"/>
    </source>
</evidence>
<comment type="subcellular location">
    <subcellularLocation>
        <location evidence="1">Cell inner membrane</location>
        <topology evidence="1">Multi-pass membrane protein</topology>
    </subcellularLocation>
    <subcellularLocation>
        <location evidence="8">Cell membrane</location>
        <topology evidence="8">Multi-pass membrane protein</topology>
    </subcellularLocation>
</comment>
<feature type="transmembrane region" description="Helical" evidence="8">
    <location>
        <begin position="103"/>
        <end position="123"/>
    </location>
</feature>
<feature type="transmembrane region" description="Helical" evidence="8">
    <location>
        <begin position="258"/>
        <end position="276"/>
    </location>
</feature>
<feature type="transmembrane region" description="Helical" evidence="8">
    <location>
        <begin position="72"/>
        <end position="96"/>
    </location>
</feature>
<dbReference type="OrthoDB" id="9805974at2"/>
<comment type="similarity">
    <text evidence="8">Belongs to the binding-protein-dependent transport system permease family.</text>
</comment>
<evidence type="ECO:0000313" key="10">
    <source>
        <dbReference type="EMBL" id="PWD50253.1"/>
    </source>
</evidence>
<dbReference type="AlphaFoldDB" id="A0A2U1ZTJ6"/>
<feature type="transmembrane region" description="Helical" evidence="8">
    <location>
        <begin position="547"/>
        <end position="566"/>
    </location>
</feature>
<dbReference type="PROSITE" id="PS50928">
    <property type="entry name" value="ABC_TM1"/>
    <property type="match status" value="2"/>
</dbReference>
<feature type="transmembrane region" description="Helical" evidence="8">
    <location>
        <begin position="367"/>
        <end position="391"/>
    </location>
</feature>
<organism evidence="10 11">
    <name type="scientific">Serinibacter arcticus</name>
    <dbReference type="NCBI Taxonomy" id="1655435"/>
    <lineage>
        <taxon>Bacteria</taxon>
        <taxon>Bacillati</taxon>
        <taxon>Actinomycetota</taxon>
        <taxon>Actinomycetes</taxon>
        <taxon>Micrococcales</taxon>
        <taxon>Beutenbergiaceae</taxon>
        <taxon>Serinibacter</taxon>
    </lineage>
</organism>